<dbReference type="InterPro" id="IPR036157">
    <property type="entry name" value="dUTPase-like_sf"/>
</dbReference>
<dbReference type="SUPFAM" id="SSF51283">
    <property type="entry name" value="dUTPase-like"/>
    <property type="match status" value="1"/>
</dbReference>
<protein>
    <recommendedName>
        <fullName evidence="3">dUTP diphosphatase</fullName>
        <ecNumber evidence="3">3.6.1.23</ecNumber>
    </recommendedName>
</protein>
<comment type="caution">
    <text evidence="6">The sequence shown here is derived from an EMBL/GenBank/DDBJ whole genome shotgun (WGS) entry which is preliminary data.</text>
</comment>
<evidence type="ECO:0000259" key="5">
    <source>
        <dbReference type="Pfam" id="PF00692"/>
    </source>
</evidence>
<evidence type="ECO:0000256" key="3">
    <source>
        <dbReference type="ARBA" id="ARBA00012379"/>
    </source>
</evidence>
<proteinExistence type="inferred from homology"/>
<organism evidence="6 7">
    <name type="scientific">Timema podura</name>
    <name type="common">Walking stick</name>
    <dbReference type="NCBI Taxonomy" id="61482"/>
    <lineage>
        <taxon>Eukaryota</taxon>
        <taxon>Metazoa</taxon>
        <taxon>Ecdysozoa</taxon>
        <taxon>Arthropoda</taxon>
        <taxon>Hexapoda</taxon>
        <taxon>Insecta</taxon>
        <taxon>Pterygota</taxon>
        <taxon>Neoptera</taxon>
        <taxon>Polyneoptera</taxon>
        <taxon>Phasmatodea</taxon>
        <taxon>Timematodea</taxon>
        <taxon>Timematoidea</taxon>
        <taxon>Timematidae</taxon>
        <taxon>Timema</taxon>
    </lineage>
</organism>
<dbReference type="InterPro" id="IPR008181">
    <property type="entry name" value="dUTPase"/>
</dbReference>
<evidence type="ECO:0000256" key="4">
    <source>
        <dbReference type="ARBA" id="ARBA00023080"/>
    </source>
</evidence>
<keyword evidence="4" id="KW-0546">Nucleotide metabolism</keyword>
<evidence type="ECO:0000313" key="7">
    <source>
        <dbReference type="Proteomes" id="UP001153148"/>
    </source>
</evidence>
<evidence type="ECO:0000256" key="2">
    <source>
        <dbReference type="ARBA" id="ARBA00006581"/>
    </source>
</evidence>
<dbReference type="PANTHER" id="PTHR11241">
    <property type="entry name" value="DEOXYURIDINE 5'-TRIPHOSPHATE NUCLEOTIDOHYDROLASE"/>
    <property type="match status" value="1"/>
</dbReference>
<feature type="domain" description="dUTPase-like" evidence="5">
    <location>
        <begin position="13"/>
        <end position="121"/>
    </location>
</feature>
<dbReference type="Gene3D" id="2.70.40.10">
    <property type="match status" value="1"/>
</dbReference>
<comment type="similarity">
    <text evidence="2">Belongs to the dUTPase family.</text>
</comment>
<dbReference type="InterPro" id="IPR029054">
    <property type="entry name" value="dUTPase-like"/>
</dbReference>
<evidence type="ECO:0000313" key="6">
    <source>
        <dbReference type="EMBL" id="CAG2067957.1"/>
    </source>
</evidence>
<dbReference type="EMBL" id="CAJPIN010078792">
    <property type="protein sequence ID" value="CAG2067957.1"/>
    <property type="molecule type" value="Genomic_DNA"/>
</dbReference>
<accession>A0ABN7PQT7</accession>
<name>A0ABN7PQT7_TIMPD</name>
<keyword evidence="7" id="KW-1185">Reference proteome</keyword>
<dbReference type="PANTHER" id="PTHR11241:SF0">
    <property type="entry name" value="DEOXYURIDINE 5'-TRIPHOSPHATE NUCLEOTIDOHYDROLASE"/>
    <property type="match status" value="1"/>
</dbReference>
<gene>
    <name evidence="6" type="ORF">TPAB3V08_LOCUS14900</name>
</gene>
<dbReference type="EC" id="3.6.1.23" evidence="3"/>
<evidence type="ECO:0000256" key="1">
    <source>
        <dbReference type="ARBA" id="ARBA00005142"/>
    </source>
</evidence>
<feature type="non-terminal residue" evidence="6">
    <location>
        <position position="1"/>
    </location>
</feature>
<sequence>HKKINRKVFSLIRATTYSAGLDLKSPYMYNIQPSCRSLELTVVSLRDLAFHHGIDVLSGVICKDYRVNICVLLMNHGDTVFRIKRGEKIAQLVCVKIDYPKVEHTGSLSNTQRRKGRFGSSDTNIKDRVIGRCNLV</sequence>
<dbReference type="Pfam" id="PF00692">
    <property type="entry name" value="dUTPase"/>
    <property type="match status" value="1"/>
</dbReference>
<dbReference type="Proteomes" id="UP001153148">
    <property type="component" value="Unassembled WGS sequence"/>
</dbReference>
<reference evidence="6" key="1">
    <citation type="submission" date="2021-03" db="EMBL/GenBank/DDBJ databases">
        <authorList>
            <person name="Tran Van P."/>
        </authorList>
    </citation>
    <scope>NUCLEOTIDE SEQUENCE</scope>
</reference>
<comment type="pathway">
    <text evidence="1">Pyrimidine metabolism; dUMP biosynthesis; dUMP from dCTP (dUTP route): step 2/2.</text>
</comment>